<dbReference type="GO" id="GO:0015293">
    <property type="term" value="F:symporter activity"/>
    <property type="evidence" value="ECO:0007669"/>
    <property type="project" value="UniProtKB-KW"/>
</dbReference>
<evidence type="ECO:0000256" key="7">
    <source>
        <dbReference type="ARBA" id="ARBA00022989"/>
    </source>
</evidence>
<dbReference type="InterPro" id="IPR001734">
    <property type="entry name" value="Na/solute_symporter"/>
</dbReference>
<dbReference type="PANTHER" id="PTHR48086">
    <property type="entry name" value="SODIUM/PROLINE SYMPORTER-RELATED"/>
    <property type="match status" value="1"/>
</dbReference>
<keyword evidence="8 10" id="KW-0472">Membrane</keyword>
<comment type="similarity">
    <text evidence="2 9">Belongs to the sodium:solute symporter (SSF) (TC 2.A.21) family.</text>
</comment>
<accession>A0A420VCH6</accession>
<proteinExistence type="inferred from homology"/>
<sequence length="91" mass="10111">MIALQGFDGFFYSIGFLIAYLVVLFLVAEPLRNLGKYTLADMINSRFDARKVRGVAAISTITIVLFYMIAQMVGAGALIQLLFDIRIGLPY</sequence>
<dbReference type="GO" id="GO:0015123">
    <property type="term" value="F:acetate transmembrane transporter activity"/>
    <property type="evidence" value="ECO:0007669"/>
    <property type="project" value="TreeGrafter"/>
</dbReference>
<reference evidence="11 12" key="1">
    <citation type="submission" date="2013-12" db="EMBL/GenBank/DDBJ databases">
        <title>Genome and proteome characterization of Caldibacillus debilis GB1 derived from a cellulolytic aero-tolerant co-culture.</title>
        <authorList>
            <person name="Wushke S.T."/>
            <person name="Zhang X."/>
            <person name="Fristensky B."/>
            <person name="Wilkins J.A."/>
            <person name="Levin D.B."/>
            <person name="Sparling R."/>
        </authorList>
    </citation>
    <scope>NUCLEOTIDE SEQUENCE [LARGE SCALE GENOMIC DNA]</scope>
    <source>
        <strain evidence="11 12">GB1</strain>
    </source>
</reference>
<keyword evidence="5 10" id="KW-0812">Transmembrane</keyword>
<feature type="transmembrane region" description="Helical" evidence="10">
    <location>
        <begin position="52"/>
        <end position="83"/>
    </location>
</feature>
<protein>
    <submittedName>
        <fullName evidence="11">Putative symporter</fullName>
    </submittedName>
</protein>
<keyword evidence="6" id="KW-0769">Symport</keyword>
<evidence type="ECO:0000256" key="1">
    <source>
        <dbReference type="ARBA" id="ARBA00004651"/>
    </source>
</evidence>
<evidence type="ECO:0000256" key="3">
    <source>
        <dbReference type="ARBA" id="ARBA00022448"/>
    </source>
</evidence>
<evidence type="ECO:0000313" key="12">
    <source>
        <dbReference type="Proteomes" id="UP000286235"/>
    </source>
</evidence>
<evidence type="ECO:0000256" key="2">
    <source>
        <dbReference type="ARBA" id="ARBA00006434"/>
    </source>
</evidence>
<keyword evidence="12" id="KW-1185">Reference proteome</keyword>
<dbReference type="InterPro" id="IPR050277">
    <property type="entry name" value="Sodium:Solute_Symporter"/>
</dbReference>
<dbReference type="Proteomes" id="UP000286235">
    <property type="component" value="Unassembled WGS sequence"/>
</dbReference>
<evidence type="ECO:0000256" key="6">
    <source>
        <dbReference type="ARBA" id="ARBA00022847"/>
    </source>
</evidence>
<dbReference type="PROSITE" id="PS50283">
    <property type="entry name" value="NA_SOLUT_SYMP_3"/>
    <property type="match status" value="1"/>
</dbReference>
<dbReference type="Pfam" id="PF00474">
    <property type="entry name" value="SSF"/>
    <property type="match status" value="1"/>
</dbReference>
<evidence type="ECO:0000313" key="11">
    <source>
        <dbReference type="EMBL" id="RKO61226.1"/>
    </source>
</evidence>
<dbReference type="Gene3D" id="1.20.1730.10">
    <property type="entry name" value="Sodium/glucose cotransporter"/>
    <property type="match status" value="1"/>
</dbReference>
<dbReference type="EMBL" id="AZRV01000046">
    <property type="protein sequence ID" value="RKO61226.1"/>
    <property type="molecule type" value="Genomic_DNA"/>
</dbReference>
<evidence type="ECO:0000256" key="9">
    <source>
        <dbReference type="RuleBase" id="RU362091"/>
    </source>
</evidence>
<comment type="caution">
    <text evidence="11">The sequence shown here is derived from an EMBL/GenBank/DDBJ whole genome shotgun (WGS) entry which is preliminary data.</text>
</comment>
<evidence type="ECO:0000256" key="5">
    <source>
        <dbReference type="ARBA" id="ARBA00022692"/>
    </source>
</evidence>
<dbReference type="GO" id="GO:0006847">
    <property type="term" value="P:plasma membrane acetate transport"/>
    <property type="evidence" value="ECO:0007669"/>
    <property type="project" value="TreeGrafter"/>
</dbReference>
<feature type="transmembrane region" description="Helical" evidence="10">
    <location>
        <begin position="12"/>
        <end position="31"/>
    </location>
</feature>
<keyword evidence="7 10" id="KW-1133">Transmembrane helix</keyword>
<dbReference type="InterPro" id="IPR038377">
    <property type="entry name" value="Na/Glc_symporter_sf"/>
</dbReference>
<gene>
    <name evidence="11" type="ORF">Cdeb_01855</name>
</gene>
<name>A0A420VCH6_9BACI</name>
<keyword evidence="3" id="KW-0813">Transport</keyword>
<dbReference type="PANTHER" id="PTHR48086:SF6">
    <property type="entry name" value="CATION_ACETATE SYMPORTER ACTP"/>
    <property type="match status" value="1"/>
</dbReference>
<keyword evidence="4" id="KW-1003">Cell membrane</keyword>
<evidence type="ECO:0000256" key="10">
    <source>
        <dbReference type="SAM" id="Phobius"/>
    </source>
</evidence>
<comment type="subcellular location">
    <subcellularLocation>
        <location evidence="1">Cell membrane</location>
        <topology evidence="1">Multi-pass membrane protein</topology>
    </subcellularLocation>
</comment>
<dbReference type="GO" id="GO:0005886">
    <property type="term" value="C:plasma membrane"/>
    <property type="evidence" value="ECO:0007669"/>
    <property type="project" value="UniProtKB-SubCell"/>
</dbReference>
<organism evidence="11 12">
    <name type="scientific">Caldibacillus debilis GB1</name>
    <dbReference type="NCBI Taxonomy" id="1339248"/>
    <lineage>
        <taxon>Bacteria</taxon>
        <taxon>Bacillati</taxon>
        <taxon>Bacillota</taxon>
        <taxon>Bacilli</taxon>
        <taxon>Bacillales</taxon>
        <taxon>Bacillaceae</taxon>
        <taxon>Caldibacillus</taxon>
    </lineage>
</organism>
<dbReference type="AlphaFoldDB" id="A0A420VCH6"/>
<evidence type="ECO:0000256" key="4">
    <source>
        <dbReference type="ARBA" id="ARBA00022475"/>
    </source>
</evidence>
<evidence type="ECO:0000256" key="8">
    <source>
        <dbReference type="ARBA" id="ARBA00023136"/>
    </source>
</evidence>